<evidence type="ECO:0000313" key="2">
    <source>
        <dbReference type="Proteomes" id="UP000823588"/>
    </source>
</evidence>
<comment type="caution">
    <text evidence="1">The sequence shown here is derived from an EMBL/GenBank/DDBJ whole genome shotgun (WGS) entry which is preliminary data.</text>
</comment>
<accession>A0A8T4GM25</accession>
<organism evidence="1 2">
    <name type="scientific">Halorubrum alkaliphilum</name>
    <dbReference type="NCBI Taxonomy" id="261290"/>
    <lineage>
        <taxon>Archaea</taxon>
        <taxon>Methanobacteriati</taxon>
        <taxon>Methanobacteriota</taxon>
        <taxon>Stenosarchaea group</taxon>
        <taxon>Halobacteria</taxon>
        <taxon>Halobacteriales</taxon>
        <taxon>Haloferacaceae</taxon>
        <taxon>Halorubrum</taxon>
    </lineage>
</organism>
<gene>
    <name evidence="1" type="ORF">J2751_003073</name>
</gene>
<evidence type="ECO:0000313" key="1">
    <source>
        <dbReference type="EMBL" id="MBP1924025.1"/>
    </source>
</evidence>
<protein>
    <submittedName>
        <fullName evidence="1">Uncharacterized protein</fullName>
    </submittedName>
</protein>
<keyword evidence="2" id="KW-1185">Reference proteome</keyword>
<dbReference type="AlphaFoldDB" id="A0A8T4GM25"/>
<sequence length="151" mass="15936">MTTDLGGSITIGYSLTSGAAPVLASLVGVADRVIGGDPETAAAVDRLRREDPTTFGYARRNWTEAQRGIESCTRNYPQAKQIHSSLSAPETTPRMLGATLSGLVTLDVLDTWGDTVGPTRYDLTEYDPSRMASVGVAFARAAETGVNTGPE</sequence>
<proteinExistence type="predicted"/>
<dbReference type="Proteomes" id="UP000823588">
    <property type="component" value="Unassembled WGS sequence"/>
</dbReference>
<dbReference type="EMBL" id="JAGGKQ010000041">
    <property type="protein sequence ID" value="MBP1924025.1"/>
    <property type="molecule type" value="Genomic_DNA"/>
</dbReference>
<dbReference type="RefSeq" id="WP_245202862.1">
    <property type="nucleotide sequence ID" value="NZ_JAGGKQ010000041.1"/>
</dbReference>
<reference evidence="1" key="1">
    <citation type="submission" date="2021-03" db="EMBL/GenBank/DDBJ databases">
        <title>Genomic Encyclopedia of Type Strains, Phase IV (KMG-IV): sequencing the most valuable type-strain genomes for metagenomic binning, comparative biology and taxonomic classification.</title>
        <authorList>
            <person name="Goeker M."/>
        </authorList>
    </citation>
    <scope>NUCLEOTIDE SEQUENCE</scope>
    <source>
        <strain evidence="1">DSM 23564</strain>
    </source>
</reference>
<name>A0A8T4GM25_9EURY</name>